<feature type="region of interest" description="Disordered" evidence="1">
    <location>
        <begin position="44"/>
        <end position="64"/>
    </location>
</feature>
<dbReference type="Gene3D" id="1.10.238.10">
    <property type="entry name" value="EF-hand"/>
    <property type="match status" value="1"/>
</dbReference>
<gene>
    <name evidence="4" type="ORF">NOI20_12010</name>
</gene>
<dbReference type="EMBL" id="JANFFA010000003">
    <property type="protein sequence ID" value="MDQ2094839.1"/>
    <property type="molecule type" value="Genomic_DNA"/>
</dbReference>
<dbReference type="RefSeq" id="WP_317626448.1">
    <property type="nucleotide sequence ID" value="NZ_JANFFA010000003.1"/>
</dbReference>
<comment type="caution">
    <text evidence="4">The sequence shown here is derived from an EMBL/GenBank/DDBJ whole genome shotgun (WGS) entry which is preliminary data.</text>
</comment>
<dbReference type="GO" id="GO:0005509">
    <property type="term" value="F:calcium ion binding"/>
    <property type="evidence" value="ECO:0007669"/>
    <property type="project" value="InterPro"/>
</dbReference>
<dbReference type="SUPFAM" id="SSF47473">
    <property type="entry name" value="EF-hand"/>
    <property type="match status" value="1"/>
</dbReference>
<proteinExistence type="predicted"/>
<sequence length="236" mass="26314">MKYIRATAMKRVAMMGLVLALGAPLVQPVARAEAQSLKDALNQQLRPANPAKPKETQAERDARRQQEYALQRMQREIDNLRSNPEKYRERYLSTLFQLAPDGELTQEDVLIDMKRKMAQQRGRLLQPLLQLDLDADALVSMEELEIGIRLNSSRERSRLELLRLTGDANGDGQIDLPEMMAIVDKELSGRYRPQQLQNPLVNVLLGFDGDGDGTVTSQEVLAGIDALVAAGGPTKP</sequence>
<feature type="compositionally biased region" description="Basic and acidic residues" evidence="1">
    <location>
        <begin position="52"/>
        <end position="64"/>
    </location>
</feature>
<feature type="domain" description="EF-hand" evidence="3">
    <location>
        <begin position="167"/>
        <end position="182"/>
    </location>
</feature>
<dbReference type="InterPro" id="IPR002048">
    <property type="entry name" value="EF_hand_dom"/>
</dbReference>
<evidence type="ECO:0000259" key="3">
    <source>
        <dbReference type="Pfam" id="PF13202"/>
    </source>
</evidence>
<accession>A0AAJ1X6L8</accession>
<evidence type="ECO:0000256" key="1">
    <source>
        <dbReference type="SAM" id="MobiDB-lite"/>
    </source>
</evidence>
<dbReference type="Pfam" id="PF13202">
    <property type="entry name" value="EF-hand_5"/>
    <property type="match status" value="1"/>
</dbReference>
<reference evidence="4" key="1">
    <citation type="submission" date="2022-07" db="EMBL/GenBank/DDBJ databases">
        <authorList>
            <person name="Otstavnykh N."/>
            <person name="Isaeva M."/>
            <person name="Bystritskaya E."/>
        </authorList>
    </citation>
    <scope>NUCLEOTIDE SEQUENCE</scope>
    <source>
        <strain evidence="4">10Alg 79</strain>
    </source>
</reference>
<name>A0AAJ1X6L8_9RHOB</name>
<organism evidence="4 5">
    <name type="scientific">Rhodalgimonas zhirmunskyi</name>
    <dbReference type="NCBI Taxonomy" id="2964767"/>
    <lineage>
        <taxon>Bacteria</taxon>
        <taxon>Pseudomonadati</taxon>
        <taxon>Pseudomonadota</taxon>
        <taxon>Alphaproteobacteria</taxon>
        <taxon>Rhodobacterales</taxon>
        <taxon>Roseobacteraceae</taxon>
        <taxon>Rhodalgimonas</taxon>
    </lineage>
</organism>
<reference evidence="4" key="2">
    <citation type="submission" date="2023-04" db="EMBL/GenBank/DDBJ databases">
        <title>'Rhodoalgimonas zhirmunskyi' gen. nov., isolated from a red alga.</title>
        <authorList>
            <person name="Nedashkovskaya O.I."/>
            <person name="Otstavnykh N.Y."/>
            <person name="Bystritskaya E.P."/>
            <person name="Balabanova L.A."/>
            <person name="Isaeva M.P."/>
        </authorList>
    </citation>
    <scope>NUCLEOTIDE SEQUENCE</scope>
    <source>
        <strain evidence="4">10Alg 79</strain>
    </source>
</reference>
<evidence type="ECO:0000313" key="5">
    <source>
        <dbReference type="Proteomes" id="UP001227162"/>
    </source>
</evidence>
<dbReference type="AlphaFoldDB" id="A0AAJ1X6L8"/>
<evidence type="ECO:0000313" key="4">
    <source>
        <dbReference type="EMBL" id="MDQ2094839.1"/>
    </source>
</evidence>
<dbReference type="PROSITE" id="PS00018">
    <property type="entry name" value="EF_HAND_1"/>
    <property type="match status" value="2"/>
</dbReference>
<feature type="chain" id="PRO_5042545340" description="EF-hand domain-containing protein" evidence="2">
    <location>
        <begin position="21"/>
        <end position="236"/>
    </location>
</feature>
<dbReference type="InterPro" id="IPR018247">
    <property type="entry name" value="EF_Hand_1_Ca_BS"/>
</dbReference>
<dbReference type="InterPro" id="IPR011992">
    <property type="entry name" value="EF-hand-dom_pair"/>
</dbReference>
<evidence type="ECO:0000256" key="2">
    <source>
        <dbReference type="SAM" id="SignalP"/>
    </source>
</evidence>
<feature type="signal peptide" evidence="2">
    <location>
        <begin position="1"/>
        <end position="20"/>
    </location>
</feature>
<dbReference type="Proteomes" id="UP001227162">
    <property type="component" value="Unassembled WGS sequence"/>
</dbReference>
<keyword evidence="5" id="KW-1185">Reference proteome</keyword>
<keyword evidence="2" id="KW-0732">Signal</keyword>
<protein>
    <recommendedName>
        <fullName evidence="3">EF-hand domain-containing protein</fullName>
    </recommendedName>
</protein>